<organism evidence="3 4">
    <name type="scientific">Nonomuraea cavernae</name>
    <dbReference type="NCBI Taxonomy" id="2045107"/>
    <lineage>
        <taxon>Bacteria</taxon>
        <taxon>Bacillati</taxon>
        <taxon>Actinomycetota</taxon>
        <taxon>Actinomycetes</taxon>
        <taxon>Streptosporangiales</taxon>
        <taxon>Streptosporangiaceae</taxon>
        <taxon>Nonomuraea</taxon>
    </lineage>
</organism>
<proteinExistence type="predicted"/>
<keyword evidence="2" id="KW-0812">Transmembrane</keyword>
<feature type="compositionally biased region" description="Basic and acidic residues" evidence="1">
    <location>
        <begin position="202"/>
        <end position="216"/>
    </location>
</feature>
<evidence type="ECO:0000256" key="1">
    <source>
        <dbReference type="SAM" id="MobiDB-lite"/>
    </source>
</evidence>
<name>A0A918DPR6_9ACTN</name>
<reference evidence="3" key="1">
    <citation type="journal article" date="2014" name="Int. J. Syst. Evol. Microbiol.">
        <title>Complete genome sequence of Corynebacterium casei LMG S-19264T (=DSM 44701T), isolated from a smear-ripened cheese.</title>
        <authorList>
            <consortium name="US DOE Joint Genome Institute (JGI-PGF)"/>
            <person name="Walter F."/>
            <person name="Albersmeier A."/>
            <person name="Kalinowski J."/>
            <person name="Ruckert C."/>
        </authorList>
    </citation>
    <scope>NUCLEOTIDE SEQUENCE</scope>
    <source>
        <strain evidence="3">CGMCC 4.7368</strain>
    </source>
</reference>
<dbReference type="Proteomes" id="UP000646523">
    <property type="component" value="Unassembled WGS sequence"/>
</dbReference>
<keyword evidence="2" id="KW-1133">Transmembrane helix</keyword>
<feature type="compositionally biased region" description="Pro residues" evidence="1">
    <location>
        <begin position="65"/>
        <end position="83"/>
    </location>
</feature>
<gene>
    <name evidence="3" type="ORF">GCM10012289_56820</name>
</gene>
<keyword evidence="2" id="KW-0472">Membrane</keyword>
<feature type="compositionally biased region" description="Polar residues" evidence="1">
    <location>
        <begin position="110"/>
        <end position="121"/>
    </location>
</feature>
<accession>A0A918DPR6</accession>
<reference evidence="3" key="2">
    <citation type="submission" date="2020-09" db="EMBL/GenBank/DDBJ databases">
        <authorList>
            <person name="Sun Q."/>
            <person name="Zhou Y."/>
        </authorList>
    </citation>
    <scope>NUCLEOTIDE SEQUENCE</scope>
    <source>
        <strain evidence="3">CGMCC 4.7368</strain>
    </source>
</reference>
<feature type="compositionally biased region" description="Polar residues" evidence="1">
    <location>
        <begin position="285"/>
        <end position="300"/>
    </location>
</feature>
<feature type="compositionally biased region" description="Low complexity" evidence="1">
    <location>
        <begin position="90"/>
        <end position="106"/>
    </location>
</feature>
<feature type="region of interest" description="Disordered" evidence="1">
    <location>
        <begin position="1"/>
        <end position="300"/>
    </location>
</feature>
<dbReference type="EMBL" id="BMNH01000022">
    <property type="protein sequence ID" value="GGO77348.1"/>
    <property type="molecule type" value="Genomic_DNA"/>
</dbReference>
<evidence type="ECO:0000256" key="2">
    <source>
        <dbReference type="SAM" id="Phobius"/>
    </source>
</evidence>
<sequence>MATENSGAPHLPQSWPEVPPQEAPQRDVPPSWPAGGHADVPMSWPDATSPAQRADASRQPSWPDTAPPSQPSWPDATPPPRQPSWPDATRPGQPAQRPGAAPAQQPSWPDATSPSQPSWPDSQRYEQPSWPDATAPSQQPARPEPSRQDPVPAWQEAPPAATGWANLSSPAPWPQADQARQAAPSGPETRAPQGGQVGAAPFDERTMQQPAFDERTMQQSAFDGRAAQQAPYGGGTPLDERAMPQGPPQPAGERPGGEQQARHGRPGANLSRDPSDPDRPFVTAGQISGSRTPPPERQQQLWDTVFGDDYQSMDEPDSLDDTGKPIWIYALAGSVGVALVGALLWAFLAGPLAGDGADDPVAQPSASASATAPKKTSNSIGRLRTYAGTAAPVVGVVQSPTAGVSVPRLGGTWQLDQRATVQATYGFETRQHARVGDTQAELLTGPLPQRMASAYTSGDDLEPVIKAVVVNARKRFFPPGNQVRKIAQQPIKVGDATGRLIAYSLTSDTQKATIVTIAVNSGNDLPAIVYMSVPSTGKQLLPDINTVVKQLKVTAQS</sequence>
<feature type="transmembrane region" description="Helical" evidence="2">
    <location>
        <begin position="326"/>
        <end position="348"/>
    </location>
</feature>
<evidence type="ECO:0000313" key="4">
    <source>
        <dbReference type="Proteomes" id="UP000646523"/>
    </source>
</evidence>
<protein>
    <submittedName>
        <fullName evidence="3">Uncharacterized protein</fullName>
    </submittedName>
</protein>
<keyword evidence="4" id="KW-1185">Reference proteome</keyword>
<evidence type="ECO:0000313" key="3">
    <source>
        <dbReference type="EMBL" id="GGO77348.1"/>
    </source>
</evidence>
<dbReference type="AlphaFoldDB" id="A0A918DPR6"/>
<comment type="caution">
    <text evidence="3">The sequence shown here is derived from an EMBL/GenBank/DDBJ whole genome shotgun (WGS) entry which is preliminary data.</text>
</comment>